<reference evidence="1 2" key="1">
    <citation type="journal article" date="2024" name="Plant J.">
        <title>Genome sequences and population genomics reveal climatic adaptation and genomic divergence between two closely related sweetgum species.</title>
        <authorList>
            <person name="Xu W.Q."/>
            <person name="Ren C.Q."/>
            <person name="Zhang X.Y."/>
            <person name="Comes H.P."/>
            <person name="Liu X.H."/>
            <person name="Li Y.G."/>
            <person name="Kettle C.J."/>
            <person name="Jalonen R."/>
            <person name="Gaisberger H."/>
            <person name="Ma Y.Z."/>
            <person name="Qiu Y.X."/>
        </authorList>
    </citation>
    <scope>NUCLEOTIDE SEQUENCE [LARGE SCALE GENOMIC DNA]</scope>
    <source>
        <strain evidence="1">Hangzhou</strain>
    </source>
</reference>
<gene>
    <name evidence="1" type="ORF">L1049_003602</name>
</gene>
<dbReference type="EMBL" id="JBBPBK010000026">
    <property type="protein sequence ID" value="KAK9267054.1"/>
    <property type="molecule type" value="Genomic_DNA"/>
</dbReference>
<evidence type="ECO:0000313" key="2">
    <source>
        <dbReference type="Proteomes" id="UP001415857"/>
    </source>
</evidence>
<sequence>MSALLQRNFCGNKFQPYCNERSRCDNVLQQIGSMRQPIATDHVDVVANGATDENIGGIKFYPIATEWSFPISPVKYERGSM</sequence>
<proteinExistence type="predicted"/>
<evidence type="ECO:0000313" key="1">
    <source>
        <dbReference type="EMBL" id="KAK9267054.1"/>
    </source>
</evidence>
<accession>A0AAP0N998</accession>
<name>A0AAP0N998_LIQFO</name>
<keyword evidence="2" id="KW-1185">Reference proteome</keyword>
<protein>
    <submittedName>
        <fullName evidence="1">Uncharacterized protein</fullName>
    </submittedName>
</protein>
<comment type="caution">
    <text evidence="1">The sequence shown here is derived from an EMBL/GenBank/DDBJ whole genome shotgun (WGS) entry which is preliminary data.</text>
</comment>
<organism evidence="1 2">
    <name type="scientific">Liquidambar formosana</name>
    <name type="common">Formosan gum</name>
    <dbReference type="NCBI Taxonomy" id="63359"/>
    <lineage>
        <taxon>Eukaryota</taxon>
        <taxon>Viridiplantae</taxon>
        <taxon>Streptophyta</taxon>
        <taxon>Embryophyta</taxon>
        <taxon>Tracheophyta</taxon>
        <taxon>Spermatophyta</taxon>
        <taxon>Magnoliopsida</taxon>
        <taxon>eudicotyledons</taxon>
        <taxon>Gunneridae</taxon>
        <taxon>Pentapetalae</taxon>
        <taxon>Saxifragales</taxon>
        <taxon>Altingiaceae</taxon>
        <taxon>Liquidambar</taxon>
    </lineage>
</organism>
<dbReference type="AlphaFoldDB" id="A0AAP0N998"/>
<dbReference type="Proteomes" id="UP001415857">
    <property type="component" value="Unassembled WGS sequence"/>
</dbReference>